<dbReference type="InterPro" id="IPR013149">
    <property type="entry name" value="ADH-like_C"/>
</dbReference>
<evidence type="ECO:0000313" key="2">
    <source>
        <dbReference type="EMBL" id="NJP36118.1"/>
    </source>
</evidence>
<dbReference type="InterPro" id="IPR002364">
    <property type="entry name" value="Quin_OxRdtase/zeta-crystal_CS"/>
</dbReference>
<dbReference type="GO" id="GO:0003960">
    <property type="term" value="F:quinone reductase (NADPH) activity"/>
    <property type="evidence" value="ECO:0007669"/>
    <property type="project" value="InterPro"/>
</dbReference>
<dbReference type="Pfam" id="PF00107">
    <property type="entry name" value="ADH_zinc_N"/>
    <property type="match status" value="1"/>
</dbReference>
<dbReference type="Pfam" id="PF08240">
    <property type="entry name" value="ADH_N"/>
    <property type="match status" value="1"/>
</dbReference>
<dbReference type="RefSeq" id="WP_168004397.1">
    <property type="nucleotide sequence ID" value="NZ_JAATHJ010000001.1"/>
</dbReference>
<keyword evidence="3" id="KW-1185">Reference proteome</keyword>
<sequence>MKAVQIETFGSPDVLEYKELDTPTPGEQEVLIDVTAIGVNFADTMRRQDAYVVETPLPFIPGSEVVGTVSAKGNGVSGQVQEGQRVAALIGEGAYAEQVTAHEKTLIPVPENLSDEEAAALPLQGLSAYHIIHTMGRLEAGETILIHAAAGGVGTLAVQLAKEAGAGTIIATASTEKKRQTALDLGADHAVDYTKDDWKEEVLKLTGDKGIDVALEMAGGSIFHDTLEILAPFGRLVFFGAASGELPEFSPFSLLEKNKSVIGFFLPQMMARPKAFQESLETIMQLAAEGKLKLTIGGTYPLREAASLHEDMENRRTSGKMILTP</sequence>
<evidence type="ECO:0000313" key="3">
    <source>
        <dbReference type="Proteomes" id="UP000752012"/>
    </source>
</evidence>
<reference evidence="2 3" key="1">
    <citation type="submission" date="2020-03" db="EMBL/GenBank/DDBJ databases">
        <title>Assessment of the enzymatic potential of alkaline-tolerant lipase obtained from Bacillus luteus H11 (technogenic soil) for the bioremediation of saline soils contaminated with petroleum substances.</title>
        <authorList>
            <person name="Kalwasinska A."/>
        </authorList>
    </citation>
    <scope>NUCLEOTIDE SEQUENCE [LARGE SCALE GENOMIC DNA]</scope>
    <source>
        <strain evidence="2 3">H11</strain>
    </source>
</reference>
<proteinExistence type="predicted"/>
<dbReference type="PROSITE" id="PS01162">
    <property type="entry name" value="QOR_ZETA_CRYSTAL"/>
    <property type="match status" value="1"/>
</dbReference>
<accession>A0A969PMP0</accession>
<organism evidence="2 3">
    <name type="scientific">Alkalicoccus luteus</name>
    <dbReference type="NCBI Taxonomy" id="1237094"/>
    <lineage>
        <taxon>Bacteria</taxon>
        <taxon>Bacillati</taxon>
        <taxon>Bacillota</taxon>
        <taxon>Bacilli</taxon>
        <taxon>Bacillales</taxon>
        <taxon>Bacillaceae</taxon>
        <taxon>Alkalicoccus</taxon>
    </lineage>
</organism>
<dbReference type="SMART" id="SM00829">
    <property type="entry name" value="PKS_ER"/>
    <property type="match status" value="1"/>
</dbReference>
<dbReference type="InterPro" id="IPR051397">
    <property type="entry name" value="Zn-ADH-like_protein"/>
</dbReference>
<evidence type="ECO:0000259" key="1">
    <source>
        <dbReference type="SMART" id="SM00829"/>
    </source>
</evidence>
<dbReference type="EMBL" id="JAATHJ010000001">
    <property type="protein sequence ID" value="NJP36118.1"/>
    <property type="molecule type" value="Genomic_DNA"/>
</dbReference>
<dbReference type="Gene3D" id="3.40.50.720">
    <property type="entry name" value="NAD(P)-binding Rossmann-like Domain"/>
    <property type="match status" value="1"/>
</dbReference>
<dbReference type="InterPro" id="IPR020843">
    <property type="entry name" value="ER"/>
</dbReference>
<dbReference type="AlphaFoldDB" id="A0A969PMP0"/>
<dbReference type="Proteomes" id="UP000752012">
    <property type="component" value="Unassembled WGS sequence"/>
</dbReference>
<dbReference type="InterPro" id="IPR047618">
    <property type="entry name" value="QOR-like"/>
</dbReference>
<dbReference type="PANTHER" id="PTHR43677:SF4">
    <property type="entry name" value="QUINONE OXIDOREDUCTASE-LIKE PROTEIN 2"/>
    <property type="match status" value="1"/>
</dbReference>
<dbReference type="GO" id="GO:0008270">
    <property type="term" value="F:zinc ion binding"/>
    <property type="evidence" value="ECO:0007669"/>
    <property type="project" value="InterPro"/>
</dbReference>
<dbReference type="CDD" id="cd05286">
    <property type="entry name" value="QOR2"/>
    <property type="match status" value="1"/>
</dbReference>
<dbReference type="PANTHER" id="PTHR43677">
    <property type="entry name" value="SHORT-CHAIN DEHYDROGENASE/REDUCTASE"/>
    <property type="match status" value="1"/>
</dbReference>
<dbReference type="InterPro" id="IPR013154">
    <property type="entry name" value="ADH-like_N"/>
</dbReference>
<dbReference type="Gene3D" id="3.90.180.10">
    <property type="entry name" value="Medium-chain alcohol dehydrogenases, catalytic domain"/>
    <property type="match status" value="1"/>
</dbReference>
<dbReference type="InterPro" id="IPR036291">
    <property type="entry name" value="NAD(P)-bd_dom_sf"/>
</dbReference>
<dbReference type="SUPFAM" id="SSF51735">
    <property type="entry name" value="NAD(P)-binding Rossmann-fold domains"/>
    <property type="match status" value="1"/>
</dbReference>
<gene>
    <name evidence="2" type="ORF">HCN83_00765</name>
</gene>
<dbReference type="InterPro" id="IPR011032">
    <property type="entry name" value="GroES-like_sf"/>
</dbReference>
<protein>
    <submittedName>
        <fullName evidence="2">Quinone oxidoreductase</fullName>
    </submittedName>
</protein>
<feature type="domain" description="Enoyl reductase (ER)" evidence="1">
    <location>
        <begin position="10"/>
        <end position="323"/>
    </location>
</feature>
<comment type="caution">
    <text evidence="2">The sequence shown here is derived from an EMBL/GenBank/DDBJ whole genome shotgun (WGS) entry which is preliminary data.</text>
</comment>
<name>A0A969PMP0_9BACI</name>
<dbReference type="SUPFAM" id="SSF50129">
    <property type="entry name" value="GroES-like"/>
    <property type="match status" value="1"/>
</dbReference>